<proteinExistence type="predicted"/>
<feature type="non-terminal residue" evidence="1">
    <location>
        <position position="1"/>
    </location>
</feature>
<evidence type="ECO:0000313" key="2">
    <source>
        <dbReference type="EMBL" id="CAF4510980.1"/>
    </source>
</evidence>
<reference evidence="1" key="1">
    <citation type="submission" date="2021-02" db="EMBL/GenBank/DDBJ databases">
        <authorList>
            <person name="Nowell W R."/>
        </authorList>
    </citation>
    <scope>NUCLEOTIDE SEQUENCE</scope>
</reference>
<dbReference type="EMBL" id="CAJOBJ010083487">
    <property type="protein sequence ID" value="CAF4510980.1"/>
    <property type="molecule type" value="Genomic_DNA"/>
</dbReference>
<protein>
    <submittedName>
        <fullName evidence="1">Uncharacterized protein</fullName>
    </submittedName>
</protein>
<evidence type="ECO:0000313" key="1">
    <source>
        <dbReference type="EMBL" id="CAF4383364.1"/>
    </source>
</evidence>
<name>A0A8S2VFH1_9BILA</name>
<organism evidence="1 3">
    <name type="scientific">Rotaria magnacalcarata</name>
    <dbReference type="NCBI Taxonomy" id="392030"/>
    <lineage>
        <taxon>Eukaryota</taxon>
        <taxon>Metazoa</taxon>
        <taxon>Spiralia</taxon>
        <taxon>Gnathifera</taxon>
        <taxon>Rotifera</taxon>
        <taxon>Eurotatoria</taxon>
        <taxon>Bdelloidea</taxon>
        <taxon>Philodinida</taxon>
        <taxon>Philodinidae</taxon>
        <taxon>Rotaria</taxon>
    </lineage>
</organism>
<sequence length="20" mass="2385">VHLRYQQALQQRVDAMLVLC</sequence>
<comment type="caution">
    <text evidence="1">The sequence shown here is derived from an EMBL/GenBank/DDBJ whole genome shotgun (WGS) entry which is preliminary data.</text>
</comment>
<accession>A0A8S2VFH1</accession>
<dbReference type="Proteomes" id="UP000681967">
    <property type="component" value="Unassembled WGS sequence"/>
</dbReference>
<dbReference type="AlphaFoldDB" id="A0A8S2VFH1"/>
<dbReference type="EMBL" id="CAJOBH010051941">
    <property type="protein sequence ID" value="CAF4383364.1"/>
    <property type="molecule type" value="Genomic_DNA"/>
</dbReference>
<evidence type="ECO:0000313" key="3">
    <source>
        <dbReference type="Proteomes" id="UP000681967"/>
    </source>
</evidence>
<gene>
    <name evidence="1" type="ORF">BYL167_LOCUS30832</name>
    <name evidence="2" type="ORF">GIL414_LOCUS35183</name>
</gene>
<dbReference type="Proteomes" id="UP000681720">
    <property type="component" value="Unassembled WGS sequence"/>
</dbReference>